<dbReference type="InterPro" id="IPR001752">
    <property type="entry name" value="Kinesin_motor_dom"/>
</dbReference>
<reference evidence="9" key="2">
    <citation type="submission" date="2024-02" db="EMBL/GenBank/DDBJ databases">
        <title>Comparative genomics of Cryptococcus and Kwoniella reveals pathogenesis evolution and contrasting modes of karyotype evolution via chromosome fusion or intercentromeric recombination.</title>
        <authorList>
            <person name="Coelho M.A."/>
            <person name="David-Palma M."/>
            <person name="Shea T."/>
            <person name="Bowers K."/>
            <person name="McGinley-Smith S."/>
            <person name="Mohammad A.W."/>
            <person name="Gnirke A."/>
            <person name="Yurkov A.M."/>
            <person name="Nowrousian M."/>
            <person name="Sun S."/>
            <person name="Cuomo C.A."/>
            <person name="Heitman J."/>
        </authorList>
    </citation>
    <scope>NUCLEOTIDE SEQUENCE</scope>
    <source>
        <strain evidence="9">CBS 10117</strain>
    </source>
</reference>
<keyword evidence="2" id="KW-0963">Cytoplasm</keyword>
<feature type="region of interest" description="Disordered" evidence="7">
    <location>
        <begin position="545"/>
        <end position="593"/>
    </location>
</feature>
<comment type="subcellular location">
    <subcellularLocation>
        <location evidence="1">Cytoplasm</location>
    </subcellularLocation>
</comment>
<feature type="binding site" evidence="6">
    <location>
        <begin position="86"/>
        <end position="93"/>
    </location>
    <ligand>
        <name>ATP</name>
        <dbReference type="ChEBI" id="CHEBI:30616"/>
    </ligand>
</feature>
<dbReference type="Pfam" id="PF00225">
    <property type="entry name" value="Kinesin"/>
    <property type="match status" value="1"/>
</dbReference>
<dbReference type="RefSeq" id="XP_065824909.1">
    <property type="nucleotide sequence ID" value="XM_065968837.1"/>
</dbReference>
<gene>
    <name evidence="9" type="ORF">I303_103753</name>
</gene>
<dbReference type="SUPFAM" id="SSF52540">
    <property type="entry name" value="P-loop containing nucleoside triphosphate hydrolases"/>
    <property type="match status" value="1"/>
</dbReference>
<dbReference type="GO" id="GO:0005524">
    <property type="term" value="F:ATP binding"/>
    <property type="evidence" value="ECO:0007669"/>
    <property type="project" value="UniProtKB-UniRule"/>
</dbReference>
<evidence type="ECO:0000313" key="9">
    <source>
        <dbReference type="EMBL" id="WWC61173.1"/>
    </source>
</evidence>
<evidence type="ECO:0000256" key="1">
    <source>
        <dbReference type="ARBA" id="ARBA00004496"/>
    </source>
</evidence>
<dbReference type="PROSITE" id="PS50067">
    <property type="entry name" value="KINESIN_MOTOR_2"/>
    <property type="match status" value="1"/>
</dbReference>
<dbReference type="PANTHER" id="PTHR47969:SF15">
    <property type="entry name" value="CHROMOSOME-ASSOCIATED KINESIN KIF4A-RELATED"/>
    <property type="match status" value="1"/>
</dbReference>
<name>A0AAJ8KNZ1_9TREE</name>
<dbReference type="InterPro" id="IPR027640">
    <property type="entry name" value="Kinesin-like_fam"/>
</dbReference>
<dbReference type="Proteomes" id="UP000078595">
    <property type="component" value="Chromosome 4"/>
</dbReference>
<dbReference type="GO" id="GO:0005737">
    <property type="term" value="C:cytoplasm"/>
    <property type="evidence" value="ECO:0007669"/>
    <property type="project" value="UniProtKB-SubCell"/>
</dbReference>
<sequence length="593" mass="64908">MSISKSIACHVRLRPTCPNDGFVNPDAIKISGNSISAMNKENDKRYHFDLDKCHDAPSTQEEVFECVKPMIEQAIAGQNTTIFTYGVTGSGKTHTMQGNQSDPGIIPRTIESIFRKQSETPNPFSVSFSHVEILKDEVYDLLGDRSEPKKRDIRTSAEGQNVVADLIIQPINSVTEFDIIYDAAAKTRKTASTKLNSSSSRSHAILTIYLQHPGSDAGHTTQHGKICLTDLAGSENNNLTGNDKERMRESSAINTSLTTLGKVIDALNEKAKRGHKGSGTAFIPYRDSKLTRLLQDALGGSSQGLLICCLAPGEKFARDTINTLQFAKKLKSVENRLTVPDHKTRRVSAPLPRATKAANPAFKVHTGSGPRHSAPTCRVALSSIFTNTPSMRGGNTILQDVKENTTAGKCTTDKDRSDLNKGMTDQQLDRRIQKIVSEQMAIQAEKTKPELVSVGTETECIDAKPVVVVDPIPQNVGHDTMSKMSEAEKDERARVIVSHARKLHHSGNLHGALELYKKAFEYAPANRKLSMRITEIKLSIEGMIPTSNVTSSSNSKPKMEDQVPKSGMKRSHGHLDSLAEISYEESPAKKGRS</sequence>
<keyword evidence="5" id="KW-0175">Coiled coil</keyword>
<dbReference type="GO" id="GO:0007052">
    <property type="term" value="P:mitotic spindle organization"/>
    <property type="evidence" value="ECO:0007669"/>
    <property type="project" value="TreeGrafter"/>
</dbReference>
<dbReference type="PRINTS" id="PR00380">
    <property type="entry name" value="KINESINHEAVY"/>
</dbReference>
<dbReference type="AlphaFoldDB" id="A0AAJ8KNZ1"/>
<proteinExistence type="inferred from homology"/>
<evidence type="ECO:0000256" key="6">
    <source>
        <dbReference type="PROSITE-ProRule" id="PRU00283"/>
    </source>
</evidence>
<evidence type="ECO:0000256" key="3">
    <source>
        <dbReference type="ARBA" id="ARBA00022741"/>
    </source>
</evidence>
<evidence type="ECO:0000259" key="8">
    <source>
        <dbReference type="PROSITE" id="PS50067"/>
    </source>
</evidence>
<dbReference type="GeneID" id="28967469"/>
<dbReference type="GO" id="GO:0005875">
    <property type="term" value="C:microtubule associated complex"/>
    <property type="evidence" value="ECO:0007669"/>
    <property type="project" value="TreeGrafter"/>
</dbReference>
<evidence type="ECO:0000256" key="2">
    <source>
        <dbReference type="ARBA" id="ARBA00022490"/>
    </source>
</evidence>
<dbReference type="GO" id="GO:0051231">
    <property type="term" value="P:spindle elongation"/>
    <property type="evidence" value="ECO:0007669"/>
    <property type="project" value="TreeGrafter"/>
</dbReference>
<dbReference type="Gene3D" id="3.40.850.10">
    <property type="entry name" value="Kinesin motor domain"/>
    <property type="match status" value="1"/>
</dbReference>
<dbReference type="GO" id="GO:0007018">
    <property type="term" value="P:microtubule-based movement"/>
    <property type="evidence" value="ECO:0007669"/>
    <property type="project" value="InterPro"/>
</dbReference>
<evidence type="ECO:0000256" key="5">
    <source>
        <dbReference type="ARBA" id="ARBA00023054"/>
    </source>
</evidence>
<organism evidence="9 10">
    <name type="scientific">Kwoniella dejecticola CBS 10117</name>
    <dbReference type="NCBI Taxonomy" id="1296121"/>
    <lineage>
        <taxon>Eukaryota</taxon>
        <taxon>Fungi</taxon>
        <taxon>Dikarya</taxon>
        <taxon>Basidiomycota</taxon>
        <taxon>Agaricomycotina</taxon>
        <taxon>Tremellomycetes</taxon>
        <taxon>Tremellales</taxon>
        <taxon>Cryptococcaceae</taxon>
        <taxon>Kwoniella</taxon>
    </lineage>
</organism>
<protein>
    <recommendedName>
        <fullName evidence="8">Kinesin motor domain-containing protein</fullName>
    </recommendedName>
</protein>
<comment type="similarity">
    <text evidence="6">Belongs to the TRAFAC class myosin-kinesin ATPase superfamily. Kinesin family.</text>
</comment>
<feature type="compositionally biased region" description="Polar residues" evidence="7">
    <location>
        <begin position="545"/>
        <end position="556"/>
    </location>
</feature>
<dbReference type="EMBL" id="CP144533">
    <property type="protein sequence ID" value="WWC61173.1"/>
    <property type="molecule type" value="Genomic_DNA"/>
</dbReference>
<dbReference type="InterPro" id="IPR036961">
    <property type="entry name" value="Kinesin_motor_dom_sf"/>
</dbReference>
<accession>A0AAJ8KNZ1</accession>
<keyword evidence="10" id="KW-1185">Reference proteome</keyword>
<keyword evidence="4 6" id="KW-0067">ATP-binding</keyword>
<dbReference type="KEGG" id="kdj:28967469"/>
<feature type="domain" description="Kinesin motor" evidence="8">
    <location>
        <begin position="6"/>
        <end position="333"/>
    </location>
</feature>
<dbReference type="GO" id="GO:0003777">
    <property type="term" value="F:microtubule motor activity"/>
    <property type="evidence" value="ECO:0007669"/>
    <property type="project" value="InterPro"/>
</dbReference>
<evidence type="ECO:0000313" key="10">
    <source>
        <dbReference type="Proteomes" id="UP000078595"/>
    </source>
</evidence>
<dbReference type="GO" id="GO:0008017">
    <property type="term" value="F:microtubule binding"/>
    <property type="evidence" value="ECO:0007669"/>
    <property type="project" value="InterPro"/>
</dbReference>
<reference evidence="9" key="1">
    <citation type="submission" date="2013-07" db="EMBL/GenBank/DDBJ databases">
        <authorList>
            <consortium name="The Broad Institute Genome Sequencing Platform"/>
            <person name="Cuomo C."/>
            <person name="Litvintseva A."/>
            <person name="Chen Y."/>
            <person name="Heitman J."/>
            <person name="Sun S."/>
            <person name="Springer D."/>
            <person name="Dromer F."/>
            <person name="Young S.K."/>
            <person name="Zeng Q."/>
            <person name="Gargeya S."/>
            <person name="Fitzgerald M."/>
            <person name="Abouelleil A."/>
            <person name="Alvarado L."/>
            <person name="Berlin A.M."/>
            <person name="Chapman S.B."/>
            <person name="Dewar J."/>
            <person name="Goldberg J."/>
            <person name="Griggs A."/>
            <person name="Gujja S."/>
            <person name="Hansen M."/>
            <person name="Howarth C."/>
            <person name="Imamovic A."/>
            <person name="Larimer J."/>
            <person name="McCowan C."/>
            <person name="Murphy C."/>
            <person name="Pearson M."/>
            <person name="Priest M."/>
            <person name="Roberts A."/>
            <person name="Saif S."/>
            <person name="Shea T."/>
            <person name="Sykes S."/>
            <person name="Wortman J."/>
            <person name="Nusbaum C."/>
            <person name="Birren B."/>
        </authorList>
    </citation>
    <scope>NUCLEOTIDE SEQUENCE</scope>
    <source>
        <strain evidence="9">CBS 10117</strain>
    </source>
</reference>
<dbReference type="InterPro" id="IPR027417">
    <property type="entry name" value="P-loop_NTPase"/>
</dbReference>
<dbReference type="SMART" id="SM00129">
    <property type="entry name" value="KISc"/>
    <property type="match status" value="1"/>
</dbReference>
<dbReference type="CDD" id="cd00106">
    <property type="entry name" value="KISc"/>
    <property type="match status" value="1"/>
</dbReference>
<keyword evidence="3 6" id="KW-0547">Nucleotide-binding</keyword>
<evidence type="ECO:0000256" key="4">
    <source>
        <dbReference type="ARBA" id="ARBA00022840"/>
    </source>
</evidence>
<keyword evidence="6" id="KW-0505">Motor protein</keyword>
<dbReference type="PANTHER" id="PTHR47969">
    <property type="entry name" value="CHROMOSOME-ASSOCIATED KINESIN KIF4A-RELATED"/>
    <property type="match status" value="1"/>
</dbReference>
<evidence type="ECO:0000256" key="7">
    <source>
        <dbReference type="SAM" id="MobiDB-lite"/>
    </source>
</evidence>